<protein>
    <recommendedName>
        <fullName evidence="5">BCLAF1 and THRAP3 family member 3</fullName>
    </recommendedName>
</protein>
<feature type="region of interest" description="Disordered" evidence="2">
    <location>
        <begin position="1"/>
        <end position="113"/>
    </location>
</feature>
<feature type="compositionally biased region" description="Basic and acidic residues" evidence="2">
    <location>
        <begin position="341"/>
        <end position="357"/>
    </location>
</feature>
<dbReference type="Pfam" id="PF15440">
    <property type="entry name" value="THRAP3_BCLAF1"/>
    <property type="match status" value="1"/>
</dbReference>
<feature type="compositionally biased region" description="Basic and acidic residues" evidence="2">
    <location>
        <begin position="292"/>
        <end position="305"/>
    </location>
</feature>
<feature type="compositionally biased region" description="Polar residues" evidence="2">
    <location>
        <begin position="666"/>
        <end position="677"/>
    </location>
</feature>
<feature type="region of interest" description="Disordered" evidence="2">
    <location>
        <begin position="603"/>
        <end position="699"/>
    </location>
</feature>
<feature type="compositionally biased region" description="Basic and acidic residues" evidence="2">
    <location>
        <begin position="320"/>
        <end position="331"/>
    </location>
</feature>
<evidence type="ECO:0008006" key="5">
    <source>
        <dbReference type="Google" id="ProtNLM"/>
    </source>
</evidence>
<evidence type="ECO:0000313" key="4">
    <source>
        <dbReference type="Proteomes" id="UP001181693"/>
    </source>
</evidence>
<feature type="region of interest" description="Disordered" evidence="2">
    <location>
        <begin position="175"/>
        <end position="259"/>
    </location>
</feature>
<keyword evidence="4" id="KW-1185">Reference proteome</keyword>
<feature type="compositionally biased region" description="Polar residues" evidence="2">
    <location>
        <begin position="51"/>
        <end position="78"/>
    </location>
</feature>
<name>A0AAV3BBS1_PYXAD</name>
<dbReference type="PANTHER" id="PTHR15268">
    <property type="entry name" value="THRAP3/BCLAF1"/>
    <property type="match status" value="1"/>
</dbReference>
<feature type="compositionally biased region" description="Basic and acidic residues" evidence="2">
    <location>
        <begin position="92"/>
        <end position="102"/>
    </location>
</feature>
<sequence length="699" mass="83463">MTKSRSRSPRWKPRPPPQRSPECNRHNYYHNNDDFHRDSRRSAHWKDEQPWQDNPRTDSYNHFSDNLYEQRSYVSNPRRSPFEAINRQRRAYSSERREESIRRCPTKNSDYREDNRHFHNIRNHERNVNNNIVHSNGFKAERREDNFHRPYNRDHIKDWHESDVHWNQHDQANQYLSSHRRRPEEHERKSFQKRYPEDDYREHEPAHKRAREAERHDFRPPLRSSHWKNEHQERPHYTKDWSKDIDHRDPTPFAHEKHSGALTKIEYDYSHRSPADRFTKPNLEDEHAKRYNHAEKYNRHDEKKTGFTRSFQHHKTLNNDTRERRRYDDKSSTPVSKYSSKKHDDNTISKNDNDVKHTSHKYKERARKEDYQKKQEDEYFKDANSPNHLRSQSSQIPDPKGVLKVSYEKESLVVNLALKKSTDKYRQPHEQRDKPRHLPPPSNAVQGQELSEENQISDNSMQKRGNSTSKDRQLSQDLVVAGKETFHPVFEHLESSQQASTNAPNSECTQEIITIIHEVKANHFRSVGMSLHERFTKLQAESNKQEVNVEKPIPQTNPEIHRRIDISLEELQSKSLHKTVEVTPASHKVIEDPNDLRHDIERRRKQRLHSEQNGTTDANYGDRDTSSSYYALPHQETGEFQSLSRVSRPPFRKATGRPPVRGTYYRGNSNQYYTSRNTIEDTDESRTPYKGWGNPAARI</sequence>
<feature type="compositionally biased region" description="Basic and acidic residues" evidence="2">
    <location>
        <begin position="366"/>
        <end position="381"/>
    </location>
</feature>
<reference evidence="3" key="1">
    <citation type="thesis" date="2020" institute="ProQuest LLC" country="789 East Eisenhower Parkway, Ann Arbor, MI, USA">
        <title>Comparative Genomics and Chromosome Evolution.</title>
        <authorList>
            <person name="Mudd A.B."/>
        </authorList>
    </citation>
    <scope>NUCLEOTIDE SEQUENCE</scope>
    <source>
        <strain evidence="3">1538</strain>
        <tissue evidence="3">Blood</tissue>
    </source>
</reference>
<dbReference type="InterPro" id="IPR029199">
    <property type="entry name" value="THRAP3_BCLAF1"/>
</dbReference>
<feature type="compositionally biased region" description="Basic and acidic residues" evidence="2">
    <location>
        <begin position="31"/>
        <end position="49"/>
    </location>
</feature>
<dbReference type="GO" id="GO:0003677">
    <property type="term" value="F:DNA binding"/>
    <property type="evidence" value="ECO:0007669"/>
    <property type="project" value="TreeGrafter"/>
</dbReference>
<evidence type="ECO:0000313" key="3">
    <source>
        <dbReference type="EMBL" id="DBA34133.1"/>
    </source>
</evidence>
<proteinExistence type="inferred from homology"/>
<dbReference type="GO" id="GO:0016592">
    <property type="term" value="C:mediator complex"/>
    <property type="evidence" value="ECO:0007669"/>
    <property type="project" value="TreeGrafter"/>
</dbReference>
<evidence type="ECO:0000256" key="1">
    <source>
        <dbReference type="ARBA" id="ARBA00006481"/>
    </source>
</evidence>
<evidence type="ECO:0000256" key="2">
    <source>
        <dbReference type="SAM" id="MobiDB-lite"/>
    </source>
</evidence>
<gene>
    <name evidence="3" type="ORF">GDO54_001728</name>
</gene>
<feature type="compositionally biased region" description="Polar residues" evidence="2">
    <location>
        <begin position="384"/>
        <end position="396"/>
    </location>
</feature>
<dbReference type="GO" id="GO:0045944">
    <property type="term" value="P:positive regulation of transcription by RNA polymerase II"/>
    <property type="evidence" value="ECO:0007669"/>
    <property type="project" value="TreeGrafter"/>
</dbReference>
<comment type="similarity">
    <text evidence="1">Belongs to the BCLAF1/THRAP3 family.</text>
</comment>
<feature type="compositionally biased region" description="Polar residues" evidence="2">
    <location>
        <begin position="443"/>
        <end position="468"/>
    </location>
</feature>
<feature type="compositionally biased region" description="Basic and acidic residues" evidence="2">
    <location>
        <begin position="182"/>
        <end position="220"/>
    </location>
</feature>
<accession>A0AAV3BBS1</accession>
<feature type="compositionally biased region" description="Basic and acidic residues" evidence="2">
    <location>
        <begin position="420"/>
        <end position="433"/>
    </location>
</feature>
<dbReference type="GO" id="GO:0003712">
    <property type="term" value="F:transcription coregulator activity"/>
    <property type="evidence" value="ECO:0007669"/>
    <property type="project" value="TreeGrafter"/>
</dbReference>
<dbReference type="PANTHER" id="PTHR15268:SF17">
    <property type="entry name" value="BCLAF1 AND THRAP3 FAMILY MEMBER 3"/>
    <property type="match status" value="1"/>
</dbReference>
<feature type="compositionally biased region" description="Basic residues" evidence="2">
    <location>
        <begin position="1"/>
        <end position="13"/>
    </location>
</feature>
<comment type="caution">
    <text evidence="3">The sequence shown here is derived from an EMBL/GenBank/DDBJ whole genome shotgun (WGS) entry which is preliminary data.</text>
</comment>
<dbReference type="EMBL" id="DYDO01000001">
    <property type="protein sequence ID" value="DBA34133.1"/>
    <property type="molecule type" value="Genomic_DNA"/>
</dbReference>
<feature type="region of interest" description="Disordered" evidence="2">
    <location>
        <begin position="292"/>
        <end position="400"/>
    </location>
</feature>
<dbReference type="Proteomes" id="UP001181693">
    <property type="component" value="Unassembled WGS sequence"/>
</dbReference>
<feature type="region of interest" description="Disordered" evidence="2">
    <location>
        <begin position="419"/>
        <end position="473"/>
    </location>
</feature>
<dbReference type="AlphaFoldDB" id="A0AAV3BBS1"/>
<organism evidence="3 4">
    <name type="scientific">Pyxicephalus adspersus</name>
    <name type="common">African bullfrog</name>
    <dbReference type="NCBI Taxonomy" id="30357"/>
    <lineage>
        <taxon>Eukaryota</taxon>
        <taxon>Metazoa</taxon>
        <taxon>Chordata</taxon>
        <taxon>Craniata</taxon>
        <taxon>Vertebrata</taxon>
        <taxon>Euteleostomi</taxon>
        <taxon>Amphibia</taxon>
        <taxon>Batrachia</taxon>
        <taxon>Anura</taxon>
        <taxon>Neobatrachia</taxon>
        <taxon>Ranoidea</taxon>
        <taxon>Pyxicephalidae</taxon>
        <taxon>Pyxicephalinae</taxon>
        <taxon>Pyxicephalus</taxon>
    </lineage>
</organism>
<feature type="compositionally biased region" description="Basic and acidic residues" evidence="2">
    <location>
        <begin position="227"/>
        <end position="259"/>
    </location>
</feature>